<feature type="compositionally biased region" description="Low complexity" evidence="1">
    <location>
        <begin position="82"/>
        <end position="94"/>
    </location>
</feature>
<keyword evidence="2" id="KW-0812">Transmembrane</keyword>
<proteinExistence type="evidence at transcript level"/>
<keyword evidence="2" id="KW-0472">Membrane</keyword>
<evidence type="ECO:0000313" key="3">
    <source>
        <dbReference type="EMBL" id="ADE76041.1"/>
    </source>
</evidence>
<dbReference type="PANTHER" id="PTHR36787">
    <property type="entry name" value="TRANSMEMBRANE PROTEIN"/>
    <property type="match status" value="1"/>
</dbReference>
<feature type="transmembrane region" description="Helical" evidence="2">
    <location>
        <begin position="155"/>
        <end position="179"/>
    </location>
</feature>
<keyword evidence="2" id="KW-1133">Transmembrane helix</keyword>
<feature type="region of interest" description="Disordered" evidence="1">
    <location>
        <begin position="79"/>
        <end position="112"/>
    </location>
</feature>
<evidence type="ECO:0000256" key="2">
    <source>
        <dbReference type="SAM" id="Phobius"/>
    </source>
</evidence>
<feature type="transmembrane region" description="Helical" evidence="2">
    <location>
        <begin position="119"/>
        <end position="143"/>
    </location>
</feature>
<name>D5A922_PICSI</name>
<organism evidence="3">
    <name type="scientific">Picea sitchensis</name>
    <name type="common">Sitka spruce</name>
    <name type="synonym">Pinus sitchensis</name>
    <dbReference type="NCBI Taxonomy" id="3332"/>
    <lineage>
        <taxon>Eukaryota</taxon>
        <taxon>Viridiplantae</taxon>
        <taxon>Streptophyta</taxon>
        <taxon>Embryophyta</taxon>
        <taxon>Tracheophyta</taxon>
        <taxon>Spermatophyta</taxon>
        <taxon>Pinopsida</taxon>
        <taxon>Pinidae</taxon>
        <taxon>Conifers I</taxon>
        <taxon>Pinales</taxon>
        <taxon>Pinaceae</taxon>
        <taxon>Picea</taxon>
    </lineage>
</organism>
<dbReference type="AlphaFoldDB" id="D5A922"/>
<evidence type="ECO:0000256" key="1">
    <source>
        <dbReference type="SAM" id="MobiDB-lite"/>
    </source>
</evidence>
<accession>D5A922</accession>
<sequence length="242" mass="26991">MMNTNLPICPNWFGPPVFGYMYPAWVLTVQQPSGGIYPVQCQVLPFMGAMPDFYPGGLIPIAYTVPSSSGVASPVEVTTQRAEPAPQNAPAANEAHQRHGPPNGDAQGRRQEHHQRQRFLRLIIGFQLGLLLMLKLVLVVFVFNKTGSKDRLRLMMFLNIVNLVYLYQIGAFAPLLRWLSHSARRAMIPAHTAQDQHNDTSQVAQAQERGNLNWQGLTKEVQMVVIGFVASLFPGFRISDQN</sequence>
<reference evidence="3" key="1">
    <citation type="submission" date="2010-04" db="EMBL/GenBank/DDBJ databases">
        <authorList>
            <person name="Reid K.E."/>
            <person name="Liao N."/>
            <person name="Chan S."/>
            <person name="Docking R."/>
            <person name="Taylor G."/>
            <person name="Moore R."/>
            <person name="Mayo M."/>
            <person name="Munro S."/>
            <person name="King J."/>
            <person name="Yanchuk A."/>
            <person name="Holt R."/>
            <person name="Jones S."/>
            <person name="Marra M."/>
            <person name="Ritland C.E."/>
            <person name="Ritland K."/>
            <person name="Bohlmann J."/>
        </authorList>
    </citation>
    <scope>NUCLEOTIDE SEQUENCE</scope>
    <source>
        <tissue evidence="3">Buds collected with no treatment. Collection October 2007</tissue>
    </source>
</reference>
<dbReference type="EMBL" id="BT122673">
    <property type="protein sequence ID" value="ADE76041.1"/>
    <property type="molecule type" value="mRNA"/>
</dbReference>
<protein>
    <submittedName>
        <fullName evidence="3">Uncharacterized protein</fullName>
    </submittedName>
</protein>